<reference evidence="1" key="1">
    <citation type="journal article" date="2014" name="Nat. Commun.">
        <title>Multiple recent horizontal transfers of a large genomic region in cheese making fungi.</title>
        <authorList>
            <person name="Cheeseman K."/>
            <person name="Ropars J."/>
            <person name="Renault P."/>
            <person name="Dupont J."/>
            <person name="Gouzy J."/>
            <person name="Branca A."/>
            <person name="Abraham A.L."/>
            <person name="Ceppi M."/>
            <person name="Conseiller E."/>
            <person name="Debuchy R."/>
            <person name="Malagnac F."/>
            <person name="Goarin A."/>
            <person name="Silar P."/>
            <person name="Lacoste S."/>
            <person name="Sallet E."/>
            <person name="Bensimon A."/>
            <person name="Giraud T."/>
            <person name="Brygoo Y."/>
        </authorList>
    </citation>
    <scope>NUCLEOTIDE SEQUENCE [LARGE SCALE GENOMIC DNA]</scope>
    <source>
        <strain evidence="1">FM164</strain>
    </source>
</reference>
<sequence length="107" mass="12036">MRGDYRWCWSVSPQAVMEPAKRIRKTVFIGGPDHSFVECLYGRLAGGGVACPCYQRYNDALIGGKYHSFLDIKILLEEAYNNPVYLRLSLELAEPGSTMPFMVLSAQ</sequence>
<gene>
    <name evidence="1" type="ORF">PROQFM164_S03g000113</name>
</gene>
<keyword evidence="2" id="KW-1185">Reference proteome</keyword>
<accession>W6QGS8</accession>
<dbReference type="EMBL" id="HG792017">
    <property type="protein sequence ID" value="CDM33389.1"/>
    <property type="molecule type" value="Genomic_DNA"/>
</dbReference>
<evidence type="ECO:0000313" key="2">
    <source>
        <dbReference type="Proteomes" id="UP000030686"/>
    </source>
</evidence>
<organism evidence="1 2">
    <name type="scientific">Penicillium roqueforti (strain FM164)</name>
    <dbReference type="NCBI Taxonomy" id="1365484"/>
    <lineage>
        <taxon>Eukaryota</taxon>
        <taxon>Fungi</taxon>
        <taxon>Dikarya</taxon>
        <taxon>Ascomycota</taxon>
        <taxon>Pezizomycotina</taxon>
        <taxon>Eurotiomycetes</taxon>
        <taxon>Eurotiomycetidae</taxon>
        <taxon>Eurotiales</taxon>
        <taxon>Aspergillaceae</taxon>
        <taxon>Penicillium</taxon>
    </lineage>
</organism>
<name>W6QGS8_PENRF</name>
<protein>
    <submittedName>
        <fullName evidence="1">Genomic scaffold, ProqFM164S03</fullName>
    </submittedName>
</protein>
<evidence type="ECO:0000313" key="1">
    <source>
        <dbReference type="EMBL" id="CDM33389.1"/>
    </source>
</evidence>
<dbReference type="AlphaFoldDB" id="W6QGS8"/>
<dbReference type="OrthoDB" id="16906at2759"/>
<dbReference type="Proteomes" id="UP000030686">
    <property type="component" value="Unassembled WGS sequence"/>
</dbReference>
<proteinExistence type="predicted"/>